<dbReference type="AlphaFoldDB" id="A0A915I4J4"/>
<feature type="compositionally biased region" description="Polar residues" evidence="1">
    <location>
        <begin position="7"/>
        <end position="20"/>
    </location>
</feature>
<dbReference type="Proteomes" id="UP000887565">
    <property type="component" value="Unplaced"/>
</dbReference>
<keyword evidence="2" id="KW-1185">Reference proteome</keyword>
<proteinExistence type="predicted"/>
<feature type="region of interest" description="Disordered" evidence="1">
    <location>
        <begin position="1"/>
        <end position="24"/>
    </location>
</feature>
<accession>A0A915I4J4</accession>
<evidence type="ECO:0000313" key="2">
    <source>
        <dbReference type="Proteomes" id="UP000887565"/>
    </source>
</evidence>
<protein>
    <submittedName>
        <fullName evidence="3">Uncharacterized protein</fullName>
    </submittedName>
</protein>
<evidence type="ECO:0000313" key="3">
    <source>
        <dbReference type="WBParaSite" id="nRc.2.0.1.t08676-RA"/>
    </source>
</evidence>
<dbReference type="WBParaSite" id="nRc.2.0.1.t08676-RA">
    <property type="protein sequence ID" value="nRc.2.0.1.t08676-RA"/>
    <property type="gene ID" value="nRc.2.0.1.g08676"/>
</dbReference>
<evidence type="ECO:0000256" key="1">
    <source>
        <dbReference type="SAM" id="MobiDB-lite"/>
    </source>
</evidence>
<organism evidence="2 3">
    <name type="scientific">Romanomermis culicivorax</name>
    <name type="common">Nematode worm</name>
    <dbReference type="NCBI Taxonomy" id="13658"/>
    <lineage>
        <taxon>Eukaryota</taxon>
        <taxon>Metazoa</taxon>
        <taxon>Ecdysozoa</taxon>
        <taxon>Nematoda</taxon>
        <taxon>Enoplea</taxon>
        <taxon>Dorylaimia</taxon>
        <taxon>Mermithida</taxon>
        <taxon>Mermithoidea</taxon>
        <taxon>Mermithidae</taxon>
        <taxon>Romanomermis</taxon>
    </lineage>
</organism>
<name>A0A915I4J4_ROMCU</name>
<reference evidence="3" key="1">
    <citation type="submission" date="2022-11" db="UniProtKB">
        <authorList>
            <consortium name="WormBaseParasite"/>
        </authorList>
    </citation>
    <scope>IDENTIFICATION</scope>
</reference>
<sequence length="129" mass="13273">MEKKPTVSDNKASAPPSSGNVAKKQVAAAMDGSVFVGPPQPQRIVPLFSSSKNNDDDGYNGQRCGKRFRRYSIVDGSALDASGASFCTNAASASSGADAPADGTSFCANASAAGVWRCVYNRLLAGYDA</sequence>